<dbReference type="EMBL" id="JABSTU010000009">
    <property type="protein sequence ID" value="KAH8021554.1"/>
    <property type="molecule type" value="Genomic_DNA"/>
</dbReference>
<evidence type="ECO:0000313" key="2">
    <source>
        <dbReference type="EMBL" id="KAH8021554.1"/>
    </source>
</evidence>
<protein>
    <recommendedName>
        <fullName evidence="1">PiggyBac transposable element-derived protein domain-containing protein</fullName>
    </recommendedName>
</protein>
<gene>
    <name evidence="2" type="ORF">HPB51_015950</name>
</gene>
<dbReference type="AlphaFoldDB" id="A0A9J6DHS9"/>
<keyword evidence="3" id="KW-1185">Reference proteome</keyword>
<dbReference type="PANTHER" id="PTHR47272">
    <property type="entry name" value="DDE_TNP_1_7 DOMAIN-CONTAINING PROTEIN"/>
    <property type="match status" value="1"/>
</dbReference>
<evidence type="ECO:0000259" key="1">
    <source>
        <dbReference type="Pfam" id="PF13843"/>
    </source>
</evidence>
<proteinExistence type="predicted"/>
<organism evidence="2 3">
    <name type="scientific">Rhipicephalus microplus</name>
    <name type="common">Cattle tick</name>
    <name type="synonym">Boophilus microplus</name>
    <dbReference type="NCBI Taxonomy" id="6941"/>
    <lineage>
        <taxon>Eukaryota</taxon>
        <taxon>Metazoa</taxon>
        <taxon>Ecdysozoa</taxon>
        <taxon>Arthropoda</taxon>
        <taxon>Chelicerata</taxon>
        <taxon>Arachnida</taxon>
        <taxon>Acari</taxon>
        <taxon>Parasitiformes</taxon>
        <taxon>Ixodida</taxon>
        <taxon>Ixodoidea</taxon>
        <taxon>Ixodidae</taxon>
        <taxon>Rhipicephalinae</taxon>
        <taxon>Rhipicephalus</taxon>
        <taxon>Boophilus</taxon>
    </lineage>
</organism>
<dbReference type="VEuPathDB" id="VectorBase:LOC119166661"/>
<feature type="domain" description="PiggyBac transposable element-derived protein" evidence="1">
    <location>
        <begin position="1"/>
        <end position="260"/>
    </location>
</feature>
<evidence type="ECO:0000313" key="3">
    <source>
        <dbReference type="Proteomes" id="UP000821866"/>
    </source>
</evidence>
<comment type="caution">
    <text evidence="2">The sequence shown here is derived from an EMBL/GenBank/DDBJ whole genome shotgun (WGS) entry which is preliminary data.</text>
</comment>
<accession>A0A9J6DHS9</accession>
<reference evidence="2" key="2">
    <citation type="submission" date="2021-09" db="EMBL/GenBank/DDBJ databases">
        <authorList>
            <person name="Jia N."/>
            <person name="Wang J."/>
            <person name="Shi W."/>
            <person name="Du L."/>
            <person name="Sun Y."/>
            <person name="Zhan W."/>
            <person name="Jiang J."/>
            <person name="Wang Q."/>
            <person name="Zhang B."/>
            <person name="Ji P."/>
            <person name="Sakyi L.B."/>
            <person name="Cui X."/>
            <person name="Yuan T."/>
            <person name="Jiang B."/>
            <person name="Yang W."/>
            <person name="Lam T.T.-Y."/>
            <person name="Chang Q."/>
            <person name="Ding S."/>
            <person name="Wang X."/>
            <person name="Zhu J."/>
            <person name="Ruan X."/>
            <person name="Zhao L."/>
            <person name="Wei J."/>
            <person name="Que T."/>
            <person name="Du C."/>
            <person name="Cheng J."/>
            <person name="Dai P."/>
            <person name="Han X."/>
            <person name="Huang E."/>
            <person name="Gao Y."/>
            <person name="Liu J."/>
            <person name="Shao H."/>
            <person name="Ye R."/>
            <person name="Li L."/>
            <person name="Wei W."/>
            <person name="Wang X."/>
            <person name="Wang C."/>
            <person name="Huo Q."/>
            <person name="Li W."/>
            <person name="Guo W."/>
            <person name="Chen H."/>
            <person name="Chen S."/>
            <person name="Zhou L."/>
            <person name="Zhou L."/>
            <person name="Ni X."/>
            <person name="Tian J."/>
            <person name="Zhou Y."/>
            <person name="Sheng Y."/>
            <person name="Liu T."/>
            <person name="Pan Y."/>
            <person name="Xia L."/>
            <person name="Li J."/>
            <person name="Zhao F."/>
            <person name="Cao W."/>
        </authorList>
    </citation>
    <scope>NUCLEOTIDE SEQUENCE</scope>
    <source>
        <strain evidence="2">Rmic-2018</strain>
        <tissue evidence="2">Larvae</tissue>
    </source>
</reference>
<dbReference type="PANTHER" id="PTHR47272:SF2">
    <property type="entry name" value="PIGGYBAC TRANSPOSABLE ELEMENT-DERIVED PROTEIN 3-LIKE"/>
    <property type="match status" value="1"/>
</dbReference>
<name>A0A9J6DHS9_RHIMP</name>
<dbReference type="InterPro" id="IPR029526">
    <property type="entry name" value="PGBD"/>
</dbReference>
<dbReference type="Pfam" id="PF13843">
    <property type="entry name" value="DDE_Tnp_1_7"/>
    <property type="match status" value="1"/>
</dbReference>
<reference evidence="2" key="1">
    <citation type="journal article" date="2020" name="Cell">
        <title>Large-Scale Comparative Analyses of Tick Genomes Elucidate Their Genetic Diversity and Vector Capacities.</title>
        <authorList>
            <consortium name="Tick Genome and Microbiome Consortium (TIGMIC)"/>
            <person name="Jia N."/>
            <person name="Wang J."/>
            <person name="Shi W."/>
            <person name="Du L."/>
            <person name="Sun Y."/>
            <person name="Zhan W."/>
            <person name="Jiang J.F."/>
            <person name="Wang Q."/>
            <person name="Zhang B."/>
            <person name="Ji P."/>
            <person name="Bell-Sakyi L."/>
            <person name="Cui X.M."/>
            <person name="Yuan T.T."/>
            <person name="Jiang B.G."/>
            <person name="Yang W.F."/>
            <person name="Lam T.T."/>
            <person name="Chang Q.C."/>
            <person name="Ding S.J."/>
            <person name="Wang X.J."/>
            <person name="Zhu J.G."/>
            <person name="Ruan X.D."/>
            <person name="Zhao L."/>
            <person name="Wei J.T."/>
            <person name="Ye R.Z."/>
            <person name="Que T.C."/>
            <person name="Du C.H."/>
            <person name="Zhou Y.H."/>
            <person name="Cheng J.X."/>
            <person name="Dai P.F."/>
            <person name="Guo W.B."/>
            <person name="Han X.H."/>
            <person name="Huang E.J."/>
            <person name="Li L.F."/>
            <person name="Wei W."/>
            <person name="Gao Y.C."/>
            <person name="Liu J.Z."/>
            <person name="Shao H.Z."/>
            <person name="Wang X."/>
            <person name="Wang C.C."/>
            <person name="Yang T.C."/>
            <person name="Huo Q.B."/>
            <person name="Li W."/>
            <person name="Chen H.Y."/>
            <person name="Chen S.E."/>
            <person name="Zhou L.G."/>
            <person name="Ni X.B."/>
            <person name="Tian J.H."/>
            <person name="Sheng Y."/>
            <person name="Liu T."/>
            <person name="Pan Y.S."/>
            <person name="Xia L.Y."/>
            <person name="Li J."/>
            <person name="Zhao F."/>
            <person name="Cao W.C."/>
        </authorList>
    </citation>
    <scope>NUCLEOTIDE SEQUENCE</scope>
    <source>
        <strain evidence="2">Rmic-2018</strain>
    </source>
</reference>
<dbReference type="Proteomes" id="UP000821866">
    <property type="component" value="Chromosome 7"/>
</dbReference>
<sequence>MTRERFFTLRSRLKVVNALDVDDATKAQDRLWRIRPLVVEVQNGCLRLPREELLSIDEQMIPFTGRTHLKQFVPRKPNPEGLKNFVLASPSGFILDFEIYQGKKSLLHPGSSGIGESAVLRLTKSLTKGTKLFFDRYFTSSGLLDKLAEKGIAATGTVMNNRVPKTVKLSSESQLKQRGRGASEMWVRNDDKQVFVRWYDNKPVTLMSSLHGKEPQDTCRRWCAKEKRHIDVPRPHIVQAYNANMGGVDMADRMLSFYRIKPV</sequence>